<comment type="caution">
    <text evidence="2">The sequence shown here is derived from an EMBL/GenBank/DDBJ whole genome shotgun (WGS) entry which is preliminary data.</text>
</comment>
<evidence type="ECO:0000313" key="3">
    <source>
        <dbReference type="Proteomes" id="UP001230207"/>
    </source>
</evidence>
<dbReference type="Gene3D" id="3.40.50.2000">
    <property type="entry name" value="Glycogen Phosphorylase B"/>
    <property type="match status" value="2"/>
</dbReference>
<proteinExistence type="predicted"/>
<dbReference type="Proteomes" id="UP001230207">
    <property type="component" value="Unassembled WGS sequence"/>
</dbReference>
<evidence type="ECO:0000313" key="2">
    <source>
        <dbReference type="EMBL" id="MDQ0318815.1"/>
    </source>
</evidence>
<keyword evidence="3" id="KW-1185">Reference proteome</keyword>
<dbReference type="SUPFAM" id="SSF53756">
    <property type="entry name" value="UDP-Glycosyltransferase/glycogen phosphorylase"/>
    <property type="match status" value="1"/>
</dbReference>
<reference evidence="2 3" key="1">
    <citation type="submission" date="2023-07" db="EMBL/GenBank/DDBJ databases">
        <title>Genomic Encyclopedia of Type Strains, Phase IV (KMG-IV): sequencing the most valuable type-strain genomes for metagenomic binning, comparative biology and taxonomic classification.</title>
        <authorList>
            <person name="Goeker M."/>
        </authorList>
    </citation>
    <scope>NUCLEOTIDE SEQUENCE [LARGE SCALE GENOMIC DNA]</scope>
    <source>
        <strain evidence="2 3">DSM 1112</strain>
    </source>
</reference>
<dbReference type="Pfam" id="PF13692">
    <property type="entry name" value="Glyco_trans_1_4"/>
    <property type="match status" value="1"/>
</dbReference>
<sequence length="348" mass="38780">MDTKILVVSDAWHPQVNGVVRTLDELSRTVAEQGGTIHFLTPDRFATIPLPFYPDIRLALPTRRQVADEIDAIEPDYIHIATEGPLGLVARRICLQRGLPFTTSYHTRFPEFVSARLPIPESWSYWWLRQFHNSGNGMMVATATLGTEMAARGFRNIKRWTRGIDTNLFNPSRRREDWLPRPIFLNVGRVAVEKNLPAFLDLNLPGSKVIVGDGPDLARLKQKYPDVHFLGKQMGVDLATIYASADVFVFPSRVDTFGNVILEALASGCPVAAFPVTGPRDILGDGSGALSTDLGQAALEALDMSREKAREKALTYSWAECGRQFLSNLTRVPKNAFPKRSRRLGSYS</sequence>
<dbReference type="PANTHER" id="PTHR45947">
    <property type="entry name" value="SULFOQUINOVOSYL TRANSFERASE SQD2"/>
    <property type="match status" value="1"/>
</dbReference>
<name>A0ABU0BMZ0_9HYPH</name>
<feature type="domain" description="Glycosyltransferase subfamily 4-like N-terminal" evidence="1">
    <location>
        <begin position="16"/>
        <end position="167"/>
    </location>
</feature>
<protein>
    <submittedName>
        <fullName evidence="2">Glycosyltransferase involved in cell wall biosynthesis</fullName>
    </submittedName>
</protein>
<dbReference type="InterPro" id="IPR028098">
    <property type="entry name" value="Glyco_trans_4-like_N"/>
</dbReference>
<evidence type="ECO:0000259" key="1">
    <source>
        <dbReference type="Pfam" id="PF13439"/>
    </source>
</evidence>
<accession>A0ABU0BMZ0</accession>
<dbReference type="PANTHER" id="PTHR45947:SF3">
    <property type="entry name" value="SULFOQUINOVOSYL TRANSFERASE SQD2"/>
    <property type="match status" value="1"/>
</dbReference>
<dbReference type="CDD" id="cd03814">
    <property type="entry name" value="GT4-like"/>
    <property type="match status" value="1"/>
</dbReference>
<dbReference type="RefSeq" id="WP_307227193.1">
    <property type="nucleotide sequence ID" value="NZ_JAUSVF010000001.1"/>
</dbReference>
<dbReference type="Pfam" id="PF13439">
    <property type="entry name" value="Glyco_transf_4"/>
    <property type="match status" value="1"/>
</dbReference>
<organism evidence="2 3">
    <name type="scientific">Pararhizobium capsulatum DSM 1112</name>
    <dbReference type="NCBI Taxonomy" id="1121113"/>
    <lineage>
        <taxon>Bacteria</taxon>
        <taxon>Pseudomonadati</taxon>
        <taxon>Pseudomonadota</taxon>
        <taxon>Alphaproteobacteria</taxon>
        <taxon>Hyphomicrobiales</taxon>
        <taxon>Rhizobiaceae</taxon>
        <taxon>Rhizobium/Agrobacterium group</taxon>
        <taxon>Pararhizobium</taxon>
    </lineage>
</organism>
<dbReference type="EMBL" id="JAUSVF010000001">
    <property type="protein sequence ID" value="MDQ0318815.1"/>
    <property type="molecule type" value="Genomic_DNA"/>
</dbReference>
<gene>
    <name evidence="2" type="ORF">QO002_000953</name>
</gene>
<dbReference type="InterPro" id="IPR050194">
    <property type="entry name" value="Glycosyltransferase_grp1"/>
</dbReference>